<feature type="binding site" evidence="8 10">
    <location>
        <position position="81"/>
    </location>
    <ligand>
        <name>substrate</name>
    </ligand>
</feature>
<evidence type="ECO:0000256" key="7">
    <source>
        <dbReference type="ARBA" id="ARBA00023239"/>
    </source>
</evidence>
<dbReference type="PIRSF" id="PIRSF001399">
    <property type="entry name" value="DHquinase_II"/>
    <property type="match status" value="1"/>
</dbReference>
<proteinExistence type="inferred from homology"/>
<evidence type="ECO:0000256" key="3">
    <source>
        <dbReference type="ARBA" id="ARBA00004902"/>
    </source>
</evidence>
<comment type="catalytic activity">
    <reaction evidence="1 8">
        <text>3-dehydroquinate = 3-dehydroshikimate + H2O</text>
        <dbReference type="Rhea" id="RHEA:21096"/>
        <dbReference type="ChEBI" id="CHEBI:15377"/>
        <dbReference type="ChEBI" id="CHEBI:16630"/>
        <dbReference type="ChEBI" id="CHEBI:32364"/>
        <dbReference type="EC" id="4.2.1.10"/>
    </reaction>
</comment>
<dbReference type="GO" id="GO:0009423">
    <property type="term" value="P:chorismate biosynthetic process"/>
    <property type="evidence" value="ECO:0007669"/>
    <property type="project" value="UniProtKB-UniRule"/>
</dbReference>
<dbReference type="eggNOG" id="COG0757">
    <property type="taxonomic scope" value="Bacteria"/>
</dbReference>
<dbReference type="PATRIC" id="fig|1424334.3.peg.3458"/>
<sequence length="154" mass="16735">MTQKVLVLNGPNLNLLGTREPEVYGKQTLQDIHDALVKTANEAGVACECFQSNHEGELVEKIQAARTDTAFIVINAAAYTHTSVALRDALGAVAIPFIEVHISNVHQREPFRHHSYLADKAVGVICGLGIDGYLAALQYAIKHHLKQSPQTVSV</sequence>
<feature type="binding site" evidence="8 10">
    <location>
        <position position="112"/>
    </location>
    <ligand>
        <name>substrate</name>
    </ligand>
</feature>
<dbReference type="Gene3D" id="3.40.50.9100">
    <property type="entry name" value="Dehydroquinase, class II"/>
    <property type="match status" value="1"/>
</dbReference>
<evidence type="ECO:0000256" key="8">
    <source>
        <dbReference type="HAMAP-Rule" id="MF_00169"/>
    </source>
</evidence>
<comment type="pathway">
    <text evidence="3 8">Metabolic intermediate biosynthesis; chorismate biosynthesis; chorismate from D-erythrose 4-phosphate and phosphoenolpyruvate: step 3/7.</text>
</comment>
<evidence type="ECO:0000256" key="4">
    <source>
        <dbReference type="ARBA" id="ARBA00011037"/>
    </source>
</evidence>
<dbReference type="RefSeq" id="WP_024006379.1">
    <property type="nucleotide sequence ID" value="NZ_KI650981.1"/>
</dbReference>
<evidence type="ECO:0000256" key="9">
    <source>
        <dbReference type="PIRSR" id="PIRSR001399-1"/>
    </source>
</evidence>
<dbReference type="NCBIfam" id="NF003806">
    <property type="entry name" value="PRK05395.1-3"/>
    <property type="match status" value="1"/>
</dbReference>
<dbReference type="EC" id="4.2.1.10" evidence="6 8"/>
<dbReference type="InterPro" id="IPR018509">
    <property type="entry name" value="DHquinase_II_CS"/>
</dbReference>
<dbReference type="SUPFAM" id="SSF52304">
    <property type="entry name" value="Type II 3-dehydroquinate dehydratase"/>
    <property type="match status" value="1"/>
</dbReference>
<dbReference type="EMBL" id="AYXT01000012">
    <property type="protein sequence ID" value="ETF01027.1"/>
    <property type="molecule type" value="Genomic_DNA"/>
</dbReference>
<comment type="similarity">
    <text evidence="4 8">Belongs to the type-II 3-dehydroquinase family.</text>
</comment>
<comment type="function">
    <text evidence="2 8">Catalyzes a trans-dehydration via an enolate intermediate.</text>
</comment>
<dbReference type="NCBIfam" id="NF003805">
    <property type="entry name" value="PRK05395.1-2"/>
    <property type="match status" value="1"/>
</dbReference>
<feature type="active site" description="Proton acceptor" evidence="8 9">
    <location>
        <position position="24"/>
    </location>
</feature>
<dbReference type="GO" id="GO:0008652">
    <property type="term" value="P:amino acid biosynthetic process"/>
    <property type="evidence" value="ECO:0007669"/>
    <property type="project" value="UniProtKB-KW"/>
</dbReference>
<dbReference type="CDD" id="cd00466">
    <property type="entry name" value="DHQase_II"/>
    <property type="match status" value="1"/>
</dbReference>
<dbReference type="Proteomes" id="UP000018733">
    <property type="component" value="Unassembled WGS sequence"/>
</dbReference>
<dbReference type="NCBIfam" id="NF003807">
    <property type="entry name" value="PRK05395.1-4"/>
    <property type="match status" value="1"/>
</dbReference>
<evidence type="ECO:0000256" key="10">
    <source>
        <dbReference type="PIRSR" id="PIRSR001399-2"/>
    </source>
</evidence>
<feature type="active site" description="Proton donor" evidence="8 9">
    <location>
        <position position="101"/>
    </location>
</feature>
<dbReference type="PROSITE" id="PS01029">
    <property type="entry name" value="DEHYDROQUINASE_II"/>
    <property type="match status" value="1"/>
</dbReference>
<evidence type="ECO:0000256" key="5">
    <source>
        <dbReference type="ARBA" id="ARBA00011193"/>
    </source>
</evidence>
<keyword evidence="13" id="KW-1185">Reference proteome</keyword>
<dbReference type="PANTHER" id="PTHR21272">
    <property type="entry name" value="CATABOLIC 3-DEHYDROQUINASE"/>
    <property type="match status" value="1"/>
</dbReference>
<keyword evidence="8" id="KW-0028">Amino-acid biosynthesis</keyword>
<name>V8QN25_9BURK</name>
<evidence type="ECO:0000313" key="13">
    <source>
        <dbReference type="Proteomes" id="UP000018733"/>
    </source>
</evidence>
<dbReference type="InterPro" id="IPR036441">
    <property type="entry name" value="DHquinase_II_sf"/>
</dbReference>
<dbReference type="NCBIfam" id="TIGR01088">
    <property type="entry name" value="aroQ"/>
    <property type="match status" value="1"/>
</dbReference>
<evidence type="ECO:0000313" key="12">
    <source>
        <dbReference type="EMBL" id="ETF01027.1"/>
    </source>
</evidence>
<feature type="site" description="Transition state stabilizer" evidence="8 11">
    <location>
        <position position="19"/>
    </location>
</feature>
<dbReference type="GO" id="GO:0019631">
    <property type="term" value="P:quinate catabolic process"/>
    <property type="evidence" value="ECO:0007669"/>
    <property type="project" value="TreeGrafter"/>
</dbReference>
<protein>
    <recommendedName>
        <fullName evidence="6 8">3-dehydroquinate dehydratase</fullName>
        <shortName evidence="8">3-dehydroquinase</shortName>
        <ecNumber evidence="6 8">4.2.1.10</ecNumber>
    </recommendedName>
    <alternativeName>
        <fullName evidence="8">Type II DHQase</fullName>
    </alternativeName>
</protein>
<comment type="caution">
    <text evidence="12">The sequence shown here is derived from an EMBL/GenBank/DDBJ whole genome shotgun (WGS) entry which is preliminary data.</text>
</comment>
<gene>
    <name evidence="8" type="primary">aroQ</name>
    <name evidence="12" type="ORF">W822_17200</name>
</gene>
<accession>V8QN25</accession>
<dbReference type="AlphaFoldDB" id="V8QN25"/>
<organism evidence="12 13">
    <name type="scientific">Advenella kashmirensis W13003</name>
    <dbReference type="NCBI Taxonomy" id="1424334"/>
    <lineage>
        <taxon>Bacteria</taxon>
        <taxon>Pseudomonadati</taxon>
        <taxon>Pseudomonadota</taxon>
        <taxon>Betaproteobacteria</taxon>
        <taxon>Burkholderiales</taxon>
        <taxon>Alcaligenaceae</taxon>
    </lineage>
</organism>
<reference evidence="12 13" key="1">
    <citation type="journal article" date="2014" name="Genome Announc.">
        <title>Draft Genome Sequence of Advenella kashmirensis Strain W13003, a Polycyclic Aromatic Hydrocarbon-Degrading Bacterium.</title>
        <authorList>
            <person name="Wang X."/>
            <person name="Jin D."/>
            <person name="Zhou L."/>
            <person name="Wu L."/>
            <person name="An W."/>
            <person name="Zhao L."/>
        </authorList>
    </citation>
    <scope>NUCLEOTIDE SEQUENCE [LARGE SCALE GENOMIC DNA]</scope>
    <source>
        <strain evidence="12 13">W13003</strain>
    </source>
</reference>
<evidence type="ECO:0000256" key="2">
    <source>
        <dbReference type="ARBA" id="ARBA00003924"/>
    </source>
</evidence>
<dbReference type="UniPathway" id="UPA00053">
    <property type="reaction ID" value="UER00086"/>
</dbReference>
<comment type="subunit">
    <text evidence="5 8">Homododecamer.</text>
</comment>
<dbReference type="GO" id="GO:0003855">
    <property type="term" value="F:3-dehydroquinate dehydratase activity"/>
    <property type="evidence" value="ECO:0007669"/>
    <property type="project" value="UniProtKB-UniRule"/>
</dbReference>
<dbReference type="PANTHER" id="PTHR21272:SF3">
    <property type="entry name" value="CATABOLIC 3-DEHYDROQUINASE"/>
    <property type="match status" value="1"/>
</dbReference>
<keyword evidence="7 8" id="KW-0456">Lyase</keyword>
<evidence type="ECO:0000256" key="6">
    <source>
        <dbReference type="ARBA" id="ARBA00012060"/>
    </source>
</evidence>
<feature type="binding site" evidence="8 10">
    <location>
        <position position="88"/>
    </location>
    <ligand>
        <name>substrate</name>
    </ligand>
</feature>
<dbReference type="InterPro" id="IPR001874">
    <property type="entry name" value="DHquinase_II"/>
</dbReference>
<dbReference type="STRING" id="1424334.W822_17200"/>
<evidence type="ECO:0000256" key="11">
    <source>
        <dbReference type="PIRSR" id="PIRSR001399-3"/>
    </source>
</evidence>
<dbReference type="HAMAP" id="MF_00169">
    <property type="entry name" value="AroQ"/>
    <property type="match status" value="1"/>
</dbReference>
<feature type="binding site" evidence="8 10">
    <location>
        <position position="75"/>
    </location>
    <ligand>
        <name>substrate</name>
    </ligand>
</feature>
<dbReference type="GO" id="GO:0009073">
    <property type="term" value="P:aromatic amino acid family biosynthetic process"/>
    <property type="evidence" value="ECO:0007669"/>
    <property type="project" value="UniProtKB-KW"/>
</dbReference>
<dbReference type="OrthoDB" id="9790793at2"/>
<evidence type="ECO:0000256" key="1">
    <source>
        <dbReference type="ARBA" id="ARBA00001864"/>
    </source>
</evidence>
<dbReference type="NCBIfam" id="NF003804">
    <property type="entry name" value="PRK05395.1-1"/>
    <property type="match status" value="1"/>
</dbReference>
<feature type="binding site" evidence="8 10">
    <location>
        <begin position="102"/>
        <end position="103"/>
    </location>
    <ligand>
        <name>substrate</name>
    </ligand>
</feature>
<dbReference type="Pfam" id="PF01220">
    <property type="entry name" value="DHquinase_II"/>
    <property type="match status" value="1"/>
</dbReference>
<dbReference type="HOGENOM" id="CLU_090968_1_0_4"/>
<keyword evidence="8" id="KW-0057">Aromatic amino acid biosynthesis</keyword>